<dbReference type="PANTHER" id="PTHR31367:SF5">
    <property type="entry name" value="CYTOSOLIC 5'-NUCLEOTIDASE 1A"/>
    <property type="match status" value="1"/>
</dbReference>
<accession>A0ABX2SKA9</accession>
<sequence length="341" mass="37934">MSSLLGPIAESSRSDMPSPHEIEVVIGIASSALFDLHESDKVFREQKEDAYREFQEERLNDPLAPGVAFDFVRRLLSLNDLAKDRSPLIEVVILSRNDPETGARVMESVRHHGLPITRSVFMQGRAPYKFMDAFNMTLFLSADEDDVRAAIARDFFAGQVVGEPGSLSLEDGDDGNSLRIAFDFDGVLADDQAETVYQESKDLDVYKAHEDEHGAEPLSAGPLQPFLAALNKIQEIEDDLKRENESYNRRLHIGIVTARNAPAHVRPITTLKHWGLRVNDIFFLGGWPKADTLKIYGPHIFFDDQTDHVDKTKSVVPSVHIPFGVTNKATGAEASPEVPKT</sequence>
<dbReference type="InterPro" id="IPR010394">
    <property type="entry name" value="5-nucleotidase"/>
</dbReference>
<evidence type="ECO:0000313" key="2">
    <source>
        <dbReference type="Proteomes" id="UP000587211"/>
    </source>
</evidence>
<reference evidence="1 2" key="1">
    <citation type="submission" date="2020-07" db="EMBL/GenBank/DDBJ databases">
        <title>Sequencing the genomes of 1000 actinobacteria strains.</title>
        <authorList>
            <person name="Klenk H.-P."/>
        </authorList>
    </citation>
    <scope>NUCLEOTIDE SEQUENCE [LARGE SCALE GENOMIC DNA]</scope>
    <source>
        <strain evidence="1 2">DSM 19087</strain>
    </source>
</reference>
<name>A0ABX2SKA9_9ACTN</name>
<organism evidence="1 2">
    <name type="scientific">Aeromicrobium tamlense</name>
    <dbReference type="NCBI Taxonomy" id="375541"/>
    <lineage>
        <taxon>Bacteria</taxon>
        <taxon>Bacillati</taxon>
        <taxon>Actinomycetota</taxon>
        <taxon>Actinomycetes</taxon>
        <taxon>Propionibacteriales</taxon>
        <taxon>Nocardioidaceae</taxon>
        <taxon>Aeromicrobium</taxon>
    </lineage>
</organism>
<keyword evidence="2" id="KW-1185">Reference proteome</keyword>
<gene>
    <name evidence="1" type="ORF">BJ975_002723</name>
</gene>
<evidence type="ECO:0000313" key="1">
    <source>
        <dbReference type="EMBL" id="NYI39348.1"/>
    </source>
</evidence>
<dbReference type="Pfam" id="PF06189">
    <property type="entry name" value="5-nucleotidase"/>
    <property type="match status" value="1"/>
</dbReference>
<dbReference type="RefSeq" id="WP_223302991.1">
    <property type="nucleotide sequence ID" value="NZ_BAAAMP010000002.1"/>
</dbReference>
<comment type="caution">
    <text evidence="1">The sequence shown here is derived from an EMBL/GenBank/DDBJ whole genome shotgun (WGS) entry which is preliminary data.</text>
</comment>
<dbReference type="EMBL" id="JACBZN010000001">
    <property type="protein sequence ID" value="NYI39348.1"/>
    <property type="molecule type" value="Genomic_DNA"/>
</dbReference>
<dbReference type="Proteomes" id="UP000587211">
    <property type="component" value="Unassembled WGS sequence"/>
</dbReference>
<dbReference type="PANTHER" id="PTHR31367">
    <property type="entry name" value="CYTOSOLIC 5'-NUCLEOTIDASE 1 FAMILY MEMBER"/>
    <property type="match status" value="1"/>
</dbReference>
<protein>
    <submittedName>
        <fullName evidence="1">5'-nucleotidase</fullName>
        <ecNumber evidence="1">3.1.3.5</ecNumber>
    </submittedName>
</protein>
<keyword evidence="1" id="KW-0378">Hydrolase</keyword>
<dbReference type="EC" id="3.1.3.5" evidence="1"/>
<dbReference type="GO" id="GO:0008253">
    <property type="term" value="F:5'-nucleotidase activity"/>
    <property type="evidence" value="ECO:0007669"/>
    <property type="project" value="UniProtKB-EC"/>
</dbReference>
<proteinExistence type="predicted"/>